<dbReference type="AlphaFoldDB" id="A0A8S3YV93"/>
<comment type="caution">
    <text evidence="2">The sequence shown here is derived from an EMBL/GenBank/DDBJ whole genome shotgun (WGS) entry which is preliminary data.</text>
</comment>
<keyword evidence="3" id="KW-1185">Reference proteome</keyword>
<dbReference type="GO" id="GO:0050852">
    <property type="term" value="P:T cell receptor signaling pathway"/>
    <property type="evidence" value="ECO:0007669"/>
    <property type="project" value="TreeGrafter"/>
</dbReference>
<gene>
    <name evidence="2" type="ORF">CUNI_LOCUS6635</name>
</gene>
<dbReference type="SUPFAM" id="SSF50044">
    <property type="entry name" value="SH3-domain"/>
    <property type="match status" value="1"/>
</dbReference>
<dbReference type="InterPro" id="IPR043443">
    <property type="entry name" value="FYB1/2-like"/>
</dbReference>
<dbReference type="GO" id="GO:0007229">
    <property type="term" value="P:integrin-mediated signaling pathway"/>
    <property type="evidence" value="ECO:0007669"/>
    <property type="project" value="InterPro"/>
</dbReference>
<feature type="non-terminal residue" evidence="2">
    <location>
        <position position="1"/>
    </location>
</feature>
<name>A0A8S3YV93_9EUPU</name>
<evidence type="ECO:0000313" key="2">
    <source>
        <dbReference type="EMBL" id="CAG5121077.1"/>
    </source>
</evidence>
<reference evidence="2" key="1">
    <citation type="submission" date="2021-04" db="EMBL/GenBank/DDBJ databases">
        <authorList>
            <consortium name="Molecular Ecology Group"/>
        </authorList>
    </citation>
    <scope>NUCLEOTIDE SEQUENCE</scope>
</reference>
<feature type="compositionally biased region" description="Polar residues" evidence="1">
    <location>
        <begin position="1"/>
        <end position="20"/>
    </location>
</feature>
<organism evidence="2 3">
    <name type="scientific">Candidula unifasciata</name>
    <dbReference type="NCBI Taxonomy" id="100452"/>
    <lineage>
        <taxon>Eukaryota</taxon>
        <taxon>Metazoa</taxon>
        <taxon>Spiralia</taxon>
        <taxon>Lophotrochozoa</taxon>
        <taxon>Mollusca</taxon>
        <taxon>Gastropoda</taxon>
        <taxon>Heterobranchia</taxon>
        <taxon>Euthyneura</taxon>
        <taxon>Panpulmonata</taxon>
        <taxon>Eupulmonata</taxon>
        <taxon>Stylommatophora</taxon>
        <taxon>Helicina</taxon>
        <taxon>Helicoidea</taxon>
        <taxon>Geomitridae</taxon>
        <taxon>Candidula</taxon>
    </lineage>
</organism>
<feature type="non-terminal residue" evidence="2">
    <location>
        <position position="293"/>
    </location>
</feature>
<sequence length="293" mass="33065">TTPSGFQSSNNKVQSNNAKNITRPDKTGKGEVVSRNSDHKKFRRISLEILSPNLPAPSKSELPKNVDLTEIRQKYLTLIGNSQKSLRSWAAGVTQEEPGDQKQPGRVSLIKEISAEEEEGSVYDDGYTLSPLLATGHDGVYVNGETQKQAGSRTDVDVDVYEEAVLLTGSLEAKARKQQQHKEQAEMRKKEEKERKDKEKEERMRLKEEQMKTKKEKELLQQQKHFHLTGNEVMVGDGVMKQDFKDMSLKQGQKVTIVRLDHNPPSMWLVKTDTGMGYVSSSCIEVDPLVVRQ</sequence>
<protein>
    <submittedName>
        <fullName evidence="2">Uncharacterized protein</fullName>
    </submittedName>
</protein>
<dbReference type="InterPro" id="IPR036028">
    <property type="entry name" value="SH3-like_dom_sf"/>
</dbReference>
<proteinExistence type="predicted"/>
<dbReference type="Proteomes" id="UP000678393">
    <property type="component" value="Unassembled WGS sequence"/>
</dbReference>
<feature type="region of interest" description="Disordered" evidence="1">
    <location>
        <begin position="1"/>
        <end position="39"/>
    </location>
</feature>
<evidence type="ECO:0000313" key="3">
    <source>
        <dbReference type="Proteomes" id="UP000678393"/>
    </source>
</evidence>
<dbReference type="PANTHER" id="PTHR16830:SF12">
    <property type="entry name" value="PDZ DOMAIN-CONTAINING PROTEIN"/>
    <property type="match status" value="1"/>
</dbReference>
<dbReference type="OrthoDB" id="5986624at2759"/>
<evidence type="ECO:0000256" key="1">
    <source>
        <dbReference type="SAM" id="MobiDB-lite"/>
    </source>
</evidence>
<dbReference type="PANTHER" id="PTHR16830">
    <property type="entry name" value="SH2 CONTAINING ADAPTOR PRAM-1 RELATED"/>
    <property type="match status" value="1"/>
</dbReference>
<dbReference type="GO" id="GO:0005886">
    <property type="term" value="C:plasma membrane"/>
    <property type="evidence" value="ECO:0007669"/>
    <property type="project" value="InterPro"/>
</dbReference>
<feature type="region of interest" description="Disordered" evidence="1">
    <location>
        <begin position="172"/>
        <end position="214"/>
    </location>
</feature>
<dbReference type="EMBL" id="CAJHNH020001020">
    <property type="protein sequence ID" value="CAG5121077.1"/>
    <property type="molecule type" value="Genomic_DNA"/>
</dbReference>
<dbReference type="GO" id="GO:0072659">
    <property type="term" value="P:protein localization to plasma membrane"/>
    <property type="evidence" value="ECO:0007669"/>
    <property type="project" value="TreeGrafter"/>
</dbReference>
<dbReference type="Gene3D" id="2.30.30.40">
    <property type="entry name" value="SH3 Domains"/>
    <property type="match status" value="1"/>
</dbReference>
<feature type="compositionally biased region" description="Basic and acidic residues" evidence="1">
    <location>
        <begin position="180"/>
        <end position="214"/>
    </location>
</feature>
<accession>A0A8S3YV93</accession>